<keyword evidence="2" id="KW-0449">Lipoprotein</keyword>
<name>H8Z5U5_9GAMM</name>
<evidence type="ECO:0000313" key="2">
    <source>
        <dbReference type="EMBL" id="EIC19579.1"/>
    </source>
</evidence>
<dbReference type="HOGENOM" id="CLU_1440458_0_0_6"/>
<dbReference type="Proteomes" id="UP000002964">
    <property type="component" value="Unassembled WGS sequence"/>
</dbReference>
<gene>
    <name evidence="2" type="ORF">Thi970DRAFT_03159</name>
</gene>
<reference evidence="2 3" key="2">
    <citation type="submission" date="2011-11" db="EMBL/GenBank/DDBJ databases">
        <authorList>
            <consortium name="US DOE Joint Genome Institute"/>
            <person name="Lucas S."/>
            <person name="Han J."/>
            <person name="Lapidus A."/>
            <person name="Cheng J.-F."/>
            <person name="Goodwin L."/>
            <person name="Pitluck S."/>
            <person name="Peters L."/>
            <person name="Ovchinnikova G."/>
            <person name="Zhang X."/>
            <person name="Detter J.C."/>
            <person name="Han C."/>
            <person name="Tapia R."/>
            <person name="Land M."/>
            <person name="Hauser L."/>
            <person name="Kyrpides N."/>
            <person name="Ivanova N."/>
            <person name="Pagani I."/>
            <person name="Vogl K."/>
            <person name="Liu Z."/>
            <person name="Overmann J."/>
            <person name="Frigaard N.-U."/>
            <person name="Bryant D."/>
            <person name="Woyke T."/>
        </authorList>
    </citation>
    <scope>NUCLEOTIDE SEQUENCE [LARGE SCALE GENOMIC DNA]</scope>
    <source>
        <strain evidence="2 3">970</strain>
    </source>
</reference>
<feature type="signal peptide" evidence="1">
    <location>
        <begin position="1"/>
        <end position="27"/>
    </location>
</feature>
<dbReference type="PROSITE" id="PS51257">
    <property type="entry name" value="PROKAR_LIPOPROTEIN"/>
    <property type="match status" value="1"/>
</dbReference>
<keyword evidence="1" id="KW-0732">Signal</keyword>
<dbReference type="STRING" id="631362.Thi970DRAFT_03159"/>
<dbReference type="AlphaFoldDB" id="H8Z5U5"/>
<evidence type="ECO:0000256" key="1">
    <source>
        <dbReference type="SAM" id="SignalP"/>
    </source>
</evidence>
<feature type="chain" id="PRO_5003617300" evidence="1">
    <location>
        <begin position="28"/>
        <end position="188"/>
    </location>
</feature>
<sequence length="188" mass="19686">MASGRQLNLASLAAMAFCALLMLGGCASDGGYCPSTLTNPYPSPAAMQGLPPEDVRLGEHLTWGGILIDARHLASTTELDISARPLDAACQVRNDVMALGRFRVRYPGYFETADLIPGQPLRVSGRLAAMETRSSTGERIPVVTEATLHGLARASAARVDQNAVYRPRIGISIGAGSGWSGGGIGISF</sequence>
<dbReference type="eggNOG" id="COG3065">
    <property type="taxonomic scope" value="Bacteria"/>
</dbReference>
<dbReference type="InterPro" id="IPR004658">
    <property type="entry name" value="OMP_Slp"/>
</dbReference>
<dbReference type="EMBL" id="JH603170">
    <property type="protein sequence ID" value="EIC19579.1"/>
    <property type="molecule type" value="Genomic_DNA"/>
</dbReference>
<keyword evidence="3" id="KW-1185">Reference proteome</keyword>
<proteinExistence type="predicted"/>
<evidence type="ECO:0000313" key="3">
    <source>
        <dbReference type="Proteomes" id="UP000002964"/>
    </source>
</evidence>
<accession>H8Z5U5</accession>
<dbReference type="OrthoDB" id="5295757at2"/>
<dbReference type="GO" id="GO:0019867">
    <property type="term" value="C:outer membrane"/>
    <property type="evidence" value="ECO:0007669"/>
    <property type="project" value="InterPro"/>
</dbReference>
<dbReference type="Pfam" id="PF03843">
    <property type="entry name" value="Slp"/>
    <property type="match status" value="1"/>
</dbReference>
<reference evidence="3" key="1">
    <citation type="submission" date="2011-06" db="EMBL/GenBank/DDBJ databases">
        <authorList>
            <consortium name="US DOE Joint Genome Institute (JGI-PGF)"/>
            <person name="Lucas S."/>
            <person name="Han J."/>
            <person name="Lapidus A."/>
            <person name="Cheng J.-F."/>
            <person name="Goodwin L."/>
            <person name="Pitluck S."/>
            <person name="Peters L."/>
            <person name="Land M.L."/>
            <person name="Hauser L."/>
            <person name="Vogl K."/>
            <person name="Liu Z."/>
            <person name="Overmann J."/>
            <person name="Frigaard N.-U."/>
            <person name="Bryant D.A."/>
            <person name="Woyke T.J."/>
        </authorList>
    </citation>
    <scope>NUCLEOTIDE SEQUENCE [LARGE SCALE GENOMIC DNA]</scope>
    <source>
        <strain evidence="3">970</strain>
    </source>
</reference>
<organism evidence="2 3">
    <name type="scientific">Thiorhodovibrio frisius</name>
    <dbReference type="NCBI Taxonomy" id="631362"/>
    <lineage>
        <taxon>Bacteria</taxon>
        <taxon>Pseudomonadati</taxon>
        <taxon>Pseudomonadota</taxon>
        <taxon>Gammaproteobacteria</taxon>
        <taxon>Chromatiales</taxon>
        <taxon>Chromatiaceae</taxon>
        <taxon>Thiorhodovibrio</taxon>
    </lineage>
</organism>
<protein>
    <submittedName>
        <fullName evidence="2">Starvation-inducible outer membrane lipoprotein</fullName>
    </submittedName>
</protein>